<reference evidence="1" key="2">
    <citation type="submission" date="2023-07" db="EMBL/GenBank/DDBJ databases">
        <authorList>
            <consortium name="Lawrence Berkeley National Laboratory"/>
            <person name="Haridas S."/>
            <person name="Hensen N."/>
            <person name="Bonometti L."/>
            <person name="Westerberg I."/>
            <person name="Brannstrom I.O."/>
            <person name="Guillou S."/>
            <person name="Cros-Aarteil S."/>
            <person name="Calhoun S."/>
            <person name="Kuo A."/>
            <person name="Mondo S."/>
            <person name="Pangilinan J."/>
            <person name="Riley R."/>
            <person name="LaButti K."/>
            <person name="Andreopoulos B."/>
            <person name="Lipzen A."/>
            <person name="Chen C."/>
            <person name="Yanf M."/>
            <person name="Daum C."/>
            <person name="Ng V."/>
            <person name="Clum A."/>
            <person name="Steindorff A."/>
            <person name="Ohm R."/>
            <person name="Martin F."/>
            <person name="Silar P."/>
            <person name="Natvig D."/>
            <person name="Lalanne C."/>
            <person name="Gautier V."/>
            <person name="Ament-velasquez S.L."/>
            <person name="Kruys A."/>
            <person name="Hutchinson M.I."/>
            <person name="Powell A.J."/>
            <person name="Barry K."/>
            <person name="Miller A.N."/>
            <person name="Grigoriev I.V."/>
            <person name="Debuchy R."/>
            <person name="Gladieux P."/>
            <person name="Thoren M.H."/>
            <person name="Johannesson H."/>
        </authorList>
    </citation>
    <scope>NUCLEOTIDE SEQUENCE</scope>
    <source>
        <strain evidence="1">FGSC 1904</strain>
    </source>
</reference>
<proteinExistence type="predicted"/>
<evidence type="ECO:0000313" key="1">
    <source>
        <dbReference type="EMBL" id="KAK3392676.1"/>
    </source>
</evidence>
<accession>A0AAE0U6F2</accession>
<dbReference type="Proteomes" id="UP001281003">
    <property type="component" value="Unassembled WGS sequence"/>
</dbReference>
<sequence>MSQTARLRQAIESKQPLERILGALGVFGSFHHEWSRSSVSDKQNGQQTRVAHERTRVACMCESDVLSSETLLYHISHRVRKLKRREAAAGYTPREHLVVSETNHQASVRCLTGSIQVMPSTLTNRIVLAGVRDCFRPRMTFVRFLARYFSISWRLTVGRMWSRLTNLEAYLIGSGLPVHGTLRLMEGASCDQVVHKSGQYRQHPGTILARSLVLLCPLPSHLVQGYILASSQGPKRPYRALLYKCT</sequence>
<dbReference type="EMBL" id="JAUTDP010000011">
    <property type="protein sequence ID" value="KAK3392676.1"/>
    <property type="molecule type" value="Genomic_DNA"/>
</dbReference>
<dbReference type="AlphaFoldDB" id="A0AAE0U6F2"/>
<comment type="caution">
    <text evidence="1">The sequence shown here is derived from an EMBL/GenBank/DDBJ whole genome shotgun (WGS) entry which is preliminary data.</text>
</comment>
<keyword evidence="2" id="KW-1185">Reference proteome</keyword>
<evidence type="ECO:0000313" key="2">
    <source>
        <dbReference type="Proteomes" id="UP001281003"/>
    </source>
</evidence>
<reference evidence="1" key="1">
    <citation type="journal article" date="2023" name="Mol. Phylogenet. Evol.">
        <title>Genome-scale phylogeny and comparative genomics of the fungal order Sordariales.</title>
        <authorList>
            <person name="Hensen N."/>
            <person name="Bonometti L."/>
            <person name="Westerberg I."/>
            <person name="Brannstrom I.O."/>
            <person name="Guillou S."/>
            <person name="Cros-Aarteil S."/>
            <person name="Calhoun S."/>
            <person name="Haridas S."/>
            <person name="Kuo A."/>
            <person name="Mondo S."/>
            <person name="Pangilinan J."/>
            <person name="Riley R."/>
            <person name="LaButti K."/>
            <person name="Andreopoulos B."/>
            <person name="Lipzen A."/>
            <person name="Chen C."/>
            <person name="Yan M."/>
            <person name="Daum C."/>
            <person name="Ng V."/>
            <person name="Clum A."/>
            <person name="Steindorff A."/>
            <person name="Ohm R.A."/>
            <person name="Martin F."/>
            <person name="Silar P."/>
            <person name="Natvig D.O."/>
            <person name="Lalanne C."/>
            <person name="Gautier V."/>
            <person name="Ament-Velasquez S.L."/>
            <person name="Kruys A."/>
            <person name="Hutchinson M.I."/>
            <person name="Powell A.J."/>
            <person name="Barry K."/>
            <person name="Miller A.N."/>
            <person name="Grigoriev I.V."/>
            <person name="Debuchy R."/>
            <person name="Gladieux P."/>
            <person name="Hiltunen Thoren M."/>
            <person name="Johannesson H."/>
        </authorList>
    </citation>
    <scope>NUCLEOTIDE SEQUENCE</scope>
    <source>
        <strain evidence="1">FGSC 1904</strain>
    </source>
</reference>
<gene>
    <name evidence="1" type="ORF">B0T20DRAFT_396303</name>
</gene>
<name>A0AAE0U6F2_SORBR</name>
<organism evidence="1 2">
    <name type="scientific">Sordaria brevicollis</name>
    <dbReference type="NCBI Taxonomy" id="83679"/>
    <lineage>
        <taxon>Eukaryota</taxon>
        <taxon>Fungi</taxon>
        <taxon>Dikarya</taxon>
        <taxon>Ascomycota</taxon>
        <taxon>Pezizomycotina</taxon>
        <taxon>Sordariomycetes</taxon>
        <taxon>Sordariomycetidae</taxon>
        <taxon>Sordariales</taxon>
        <taxon>Sordariaceae</taxon>
        <taxon>Sordaria</taxon>
    </lineage>
</organism>
<protein>
    <submittedName>
        <fullName evidence="1">Uncharacterized protein</fullName>
    </submittedName>
</protein>